<sequence>MDTTLVLAEDALTSFDVSHILAAAPSPEVRYHVLVPADTERNMLVGLLDDIYTDGFREAFAAARRGMPDSRNATITAKQSLDASIAELAAAGAQATGEIVGDDPLPALRAAVAADPGVTSVVVVTDPHAIEDTFRQDWASKARDALDLPVLHLYRGTSMLG</sequence>
<evidence type="ECO:0000313" key="1">
    <source>
        <dbReference type="EMBL" id="PFG35542.1"/>
    </source>
</evidence>
<dbReference type="InterPro" id="IPR014729">
    <property type="entry name" value="Rossmann-like_a/b/a_fold"/>
</dbReference>
<comment type="caution">
    <text evidence="1">The sequence shown here is derived from an EMBL/GenBank/DDBJ whole genome shotgun (WGS) entry which is preliminary data.</text>
</comment>
<dbReference type="SUPFAM" id="SSF52402">
    <property type="entry name" value="Adenine nucleotide alpha hydrolases-like"/>
    <property type="match status" value="1"/>
</dbReference>
<keyword evidence="2" id="KW-1185">Reference proteome</keyword>
<proteinExistence type="predicted"/>
<dbReference type="OrthoDB" id="3825223at2"/>
<dbReference type="EMBL" id="PDJH01000001">
    <property type="protein sequence ID" value="PFG35542.1"/>
    <property type="molecule type" value="Genomic_DNA"/>
</dbReference>
<dbReference type="Gene3D" id="3.40.50.620">
    <property type="entry name" value="HUPs"/>
    <property type="match status" value="1"/>
</dbReference>
<reference evidence="1 2" key="1">
    <citation type="submission" date="2017-10" db="EMBL/GenBank/DDBJ databases">
        <title>Sequencing the genomes of 1000 actinobacteria strains.</title>
        <authorList>
            <person name="Klenk H.-P."/>
        </authorList>
    </citation>
    <scope>NUCLEOTIDE SEQUENCE [LARGE SCALE GENOMIC DNA]</scope>
    <source>
        <strain evidence="1 2">DSM 21574</strain>
    </source>
</reference>
<accession>A0A2A9EBB2</accession>
<name>A0A2A9EBB2_9MICO</name>
<protein>
    <recommendedName>
        <fullName evidence="3">Universal stress protein family protein</fullName>
    </recommendedName>
</protein>
<organism evidence="1 2">
    <name type="scientific">Flavimobilis soli</name>
    <dbReference type="NCBI Taxonomy" id="442709"/>
    <lineage>
        <taxon>Bacteria</taxon>
        <taxon>Bacillati</taxon>
        <taxon>Actinomycetota</taxon>
        <taxon>Actinomycetes</taxon>
        <taxon>Micrococcales</taxon>
        <taxon>Jonesiaceae</taxon>
        <taxon>Flavimobilis</taxon>
    </lineage>
</organism>
<evidence type="ECO:0000313" key="2">
    <source>
        <dbReference type="Proteomes" id="UP000221394"/>
    </source>
</evidence>
<dbReference type="AlphaFoldDB" id="A0A2A9EBB2"/>
<gene>
    <name evidence="1" type="ORF">ATL41_0226</name>
</gene>
<evidence type="ECO:0008006" key="3">
    <source>
        <dbReference type="Google" id="ProtNLM"/>
    </source>
</evidence>
<dbReference type="Proteomes" id="UP000221394">
    <property type="component" value="Unassembled WGS sequence"/>
</dbReference>
<dbReference type="RefSeq" id="WP_098456830.1">
    <property type="nucleotide sequence ID" value="NZ_PDJH01000001.1"/>
</dbReference>